<feature type="non-terminal residue" evidence="12">
    <location>
        <position position="1"/>
    </location>
</feature>
<dbReference type="Gene3D" id="3.20.20.70">
    <property type="entry name" value="Aldolase class I"/>
    <property type="match status" value="1"/>
</dbReference>
<evidence type="ECO:0000256" key="7">
    <source>
        <dbReference type="ARBA" id="ARBA00023002"/>
    </source>
</evidence>
<evidence type="ECO:0000256" key="6">
    <source>
        <dbReference type="ARBA" id="ARBA00018101"/>
    </source>
</evidence>
<comment type="cofactor">
    <cofactor evidence="1">
        <name>FMN</name>
        <dbReference type="ChEBI" id="CHEBI:58210"/>
    </cofactor>
</comment>
<sequence>NPGYKNFLDHELPEALKCGAPIIVSIAGSSSSEFREIAAYAEKRGAHAVELNLSCPHVAKMGLDIGADPEAVYDVVKEVKSFLKIPVYVKLGLSDKIVEAACKAEKAGADAIVAINTVKAMAIDIYSKKPILSAKYGGLSGSAIHHIAVRCIYDIYEAVSVPLIGVGGVEDWKTAVELILAGASAVQIGSAIAVKGLKIFKEVCLGLKEYLKLNGFSSVKDIVGLSHKL</sequence>
<evidence type="ECO:0000256" key="2">
    <source>
        <dbReference type="ARBA" id="ARBA00003616"/>
    </source>
</evidence>
<dbReference type="GO" id="GO:0005737">
    <property type="term" value="C:cytoplasm"/>
    <property type="evidence" value="ECO:0007669"/>
    <property type="project" value="InterPro"/>
</dbReference>
<keyword evidence="7 12" id="KW-0560">Oxidoreductase</keyword>
<dbReference type="PANTHER" id="PTHR43073">
    <property type="entry name" value="DIHYDROPYRIMIDINE DEHYDROGENASE [NADP(+)]"/>
    <property type="match status" value="1"/>
</dbReference>
<protein>
    <recommendedName>
        <fullName evidence="6">Dihydroorotate dehydrogenase B (NAD(+)), catalytic subunit</fullName>
        <ecNumber evidence="5">1.3.1.14</ecNumber>
    </recommendedName>
    <alternativeName>
        <fullName evidence="8">Dihydroorotate oxidase B</fullName>
    </alternativeName>
    <alternativeName>
        <fullName evidence="9">Orotate reductase (NADH)</fullName>
    </alternativeName>
</protein>
<dbReference type="EMBL" id="QMQX01000077">
    <property type="protein sequence ID" value="RLE51934.1"/>
    <property type="molecule type" value="Genomic_DNA"/>
</dbReference>
<evidence type="ECO:0000256" key="8">
    <source>
        <dbReference type="ARBA" id="ARBA00029718"/>
    </source>
</evidence>
<evidence type="ECO:0000259" key="11">
    <source>
        <dbReference type="Pfam" id="PF01180"/>
    </source>
</evidence>
<dbReference type="GO" id="GO:0006212">
    <property type="term" value="P:uracil catabolic process"/>
    <property type="evidence" value="ECO:0007669"/>
    <property type="project" value="TreeGrafter"/>
</dbReference>
<dbReference type="InterPro" id="IPR005720">
    <property type="entry name" value="Dihydroorotate_DH_cat"/>
</dbReference>
<dbReference type="PROSITE" id="PS00912">
    <property type="entry name" value="DHODEHASE_2"/>
    <property type="match status" value="1"/>
</dbReference>
<dbReference type="GO" id="GO:0004589">
    <property type="term" value="F:dihydroorotate dehydrogenase (NAD+) activity"/>
    <property type="evidence" value="ECO:0007669"/>
    <property type="project" value="UniProtKB-EC"/>
</dbReference>
<dbReference type="EC" id="1.3.1.14" evidence="5"/>
<comment type="pathway">
    <text evidence="3">Pyrimidine metabolism; UMP biosynthesis via de novo pathway; orotate from (S)-dihydroorotate (NAD(+) route): step 1/1.</text>
</comment>
<dbReference type="InterPro" id="IPR013785">
    <property type="entry name" value="Aldolase_TIM"/>
</dbReference>
<evidence type="ECO:0000256" key="3">
    <source>
        <dbReference type="ARBA" id="ARBA00004715"/>
    </source>
</evidence>
<name>A0A497EX13_9CREN</name>
<comment type="subunit">
    <text evidence="4">Heterotetramer of 2 PyrK and 2 PyrD type B subunits.</text>
</comment>
<dbReference type="NCBIfam" id="NF005574">
    <property type="entry name" value="PRK07259.1"/>
    <property type="match status" value="1"/>
</dbReference>
<evidence type="ECO:0000313" key="13">
    <source>
        <dbReference type="Proteomes" id="UP000272051"/>
    </source>
</evidence>
<comment type="function">
    <text evidence="2">Catalyzes the conversion of dihydroorotate to orotate with NAD(+) as electron acceptor.</text>
</comment>
<evidence type="ECO:0000256" key="10">
    <source>
        <dbReference type="ARBA" id="ARBA00048996"/>
    </source>
</evidence>
<evidence type="ECO:0000256" key="5">
    <source>
        <dbReference type="ARBA" id="ARBA00012061"/>
    </source>
</evidence>
<accession>A0A497EX13</accession>
<dbReference type="SUPFAM" id="SSF51395">
    <property type="entry name" value="FMN-linked oxidoreductases"/>
    <property type="match status" value="1"/>
</dbReference>
<comment type="catalytic activity">
    <reaction evidence="10">
        <text>(S)-dihydroorotate + NAD(+) = orotate + NADH + H(+)</text>
        <dbReference type="Rhea" id="RHEA:13513"/>
        <dbReference type="ChEBI" id="CHEBI:15378"/>
        <dbReference type="ChEBI" id="CHEBI:30839"/>
        <dbReference type="ChEBI" id="CHEBI:30864"/>
        <dbReference type="ChEBI" id="CHEBI:57540"/>
        <dbReference type="ChEBI" id="CHEBI:57945"/>
        <dbReference type="EC" id="1.3.1.14"/>
    </reaction>
</comment>
<proteinExistence type="predicted"/>
<dbReference type="Proteomes" id="UP000272051">
    <property type="component" value="Unassembled WGS sequence"/>
</dbReference>
<dbReference type="PANTHER" id="PTHR43073:SF2">
    <property type="entry name" value="DIHYDROPYRIMIDINE DEHYDROGENASE [NADP(+)]"/>
    <property type="match status" value="1"/>
</dbReference>
<feature type="domain" description="Dihydroorotate dehydrogenase catalytic" evidence="11">
    <location>
        <begin position="1"/>
        <end position="211"/>
    </location>
</feature>
<comment type="caution">
    <text evidence="12">The sequence shown here is derived from an EMBL/GenBank/DDBJ whole genome shotgun (WGS) entry which is preliminary data.</text>
</comment>
<dbReference type="GO" id="GO:0044205">
    <property type="term" value="P:'de novo' UMP biosynthetic process"/>
    <property type="evidence" value="ECO:0007669"/>
    <property type="project" value="UniProtKB-UniPathway"/>
</dbReference>
<organism evidence="12 13">
    <name type="scientific">Thermoproteota archaeon</name>
    <dbReference type="NCBI Taxonomy" id="2056631"/>
    <lineage>
        <taxon>Archaea</taxon>
        <taxon>Thermoproteota</taxon>
    </lineage>
</organism>
<dbReference type="AlphaFoldDB" id="A0A497EX13"/>
<dbReference type="GO" id="GO:0006210">
    <property type="term" value="P:thymine catabolic process"/>
    <property type="evidence" value="ECO:0007669"/>
    <property type="project" value="TreeGrafter"/>
</dbReference>
<gene>
    <name evidence="12" type="ORF">DRJ33_04865</name>
</gene>
<dbReference type="GO" id="GO:0002058">
    <property type="term" value="F:uracil binding"/>
    <property type="evidence" value="ECO:0007669"/>
    <property type="project" value="TreeGrafter"/>
</dbReference>
<evidence type="ECO:0000313" key="12">
    <source>
        <dbReference type="EMBL" id="RLE51934.1"/>
    </source>
</evidence>
<evidence type="ECO:0000256" key="4">
    <source>
        <dbReference type="ARBA" id="ARBA00011669"/>
    </source>
</evidence>
<dbReference type="Pfam" id="PF01180">
    <property type="entry name" value="DHO_dh"/>
    <property type="match status" value="1"/>
</dbReference>
<reference evidence="12 13" key="1">
    <citation type="submission" date="2018-06" db="EMBL/GenBank/DDBJ databases">
        <title>Extensive metabolic versatility and redundancy in microbially diverse, dynamic hydrothermal sediments.</title>
        <authorList>
            <person name="Dombrowski N."/>
            <person name="Teske A."/>
            <person name="Baker B.J."/>
        </authorList>
    </citation>
    <scope>NUCLEOTIDE SEQUENCE [LARGE SCALE GENOMIC DNA]</scope>
    <source>
        <strain evidence="12">B34_G17</strain>
    </source>
</reference>
<dbReference type="GO" id="GO:0050661">
    <property type="term" value="F:NADP binding"/>
    <property type="evidence" value="ECO:0007669"/>
    <property type="project" value="TreeGrafter"/>
</dbReference>
<evidence type="ECO:0000256" key="9">
    <source>
        <dbReference type="ARBA" id="ARBA00032046"/>
    </source>
</evidence>
<dbReference type="InterPro" id="IPR001295">
    <property type="entry name" value="Dihydroorotate_DH_CS"/>
</dbReference>
<dbReference type="UniPathway" id="UPA00070"/>
<dbReference type="GO" id="GO:0006207">
    <property type="term" value="P:'de novo' pyrimidine nucleobase biosynthetic process"/>
    <property type="evidence" value="ECO:0007669"/>
    <property type="project" value="InterPro"/>
</dbReference>
<evidence type="ECO:0000256" key="1">
    <source>
        <dbReference type="ARBA" id="ARBA00001917"/>
    </source>
</evidence>